<evidence type="ECO:0000313" key="5">
    <source>
        <dbReference type="EMBL" id="MDX5983766.1"/>
    </source>
</evidence>
<dbReference type="PANTHER" id="PTHR45586:SF14">
    <property type="entry name" value="TETRATRICOPEPTIDE TPR_2 REPEAT PROTEIN"/>
    <property type="match status" value="1"/>
</dbReference>
<keyword evidence="1" id="KW-0677">Repeat</keyword>
<dbReference type="InterPro" id="IPR011990">
    <property type="entry name" value="TPR-like_helical_dom_sf"/>
</dbReference>
<feature type="signal peptide" evidence="4">
    <location>
        <begin position="1"/>
        <end position="31"/>
    </location>
</feature>
<proteinExistence type="predicted"/>
<feature type="chain" id="PRO_5045921509" evidence="4">
    <location>
        <begin position="32"/>
        <end position="681"/>
    </location>
</feature>
<evidence type="ECO:0000256" key="1">
    <source>
        <dbReference type="ARBA" id="ARBA00022737"/>
    </source>
</evidence>
<dbReference type="SMART" id="SM00028">
    <property type="entry name" value="TPR"/>
    <property type="match status" value="7"/>
</dbReference>
<dbReference type="SUPFAM" id="SSF48452">
    <property type="entry name" value="TPR-like"/>
    <property type="match status" value="3"/>
</dbReference>
<organism evidence="5 6">
    <name type="scientific">Sphingomonas echinoides</name>
    <dbReference type="NCBI Taxonomy" id="59803"/>
    <lineage>
        <taxon>Bacteria</taxon>
        <taxon>Pseudomonadati</taxon>
        <taxon>Pseudomonadota</taxon>
        <taxon>Alphaproteobacteria</taxon>
        <taxon>Sphingomonadales</taxon>
        <taxon>Sphingomonadaceae</taxon>
        <taxon>Sphingomonas</taxon>
    </lineage>
</organism>
<keyword evidence="4" id="KW-0732">Signal</keyword>
<dbReference type="PROSITE" id="PS50005">
    <property type="entry name" value="TPR"/>
    <property type="match status" value="1"/>
</dbReference>
<dbReference type="Gene3D" id="1.25.40.10">
    <property type="entry name" value="Tetratricopeptide repeat domain"/>
    <property type="match status" value="4"/>
</dbReference>
<evidence type="ECO:0000256" key="3">
    <source>
        <dbReference type="PROSITE-ProRule" id="PRU00339"/>
    </source>
</evidence>
<accession>A0ABU4PHU8</accession>
<feature type="repeat" description="TPR" evidence="3">
    <location>
        <begin position="170"/>
        <end position="203"/>
    </location>
</feature>
<gene>
    <name evidence="5" type="ORF">SIL82_05795</name>
</gene>
<comment type="caution">
    <text evidence="5">The sequence shown here is derived from an EMBL/GenBank/DDBJ whole genome shotgun (WGS) entry which is preliminary data.</text>
</comment>
<evidence type="ECO:0000256" key="4">
    <source>
        <dbReference type="SAM" id="SignalP"/>
    </source>
</evidence>
<dbReference type="PANTHER" id="PTHR45586">
    <property type="entry name" value="TPR REPEAT-CONTAINING PROTEIN PA4667"/>
    <property type="match status" value="1"/>
</dbReference>
<dbReference type="Pfam" id="PF14559">
    <property type="entry name" value="TPR_19"/>
    <property type="match status" value="1"/>
</dbReference>
<dbReference type="Proteomes" id="UP001279660">
    <property type="component" value="Unassembled WGS sequence"/>
</dbReference>
<dbReference type="EMBL" id="JAWXXV010000001">
    <property type="protein sequence ID" value="MDX5983766.1"/>
    <property type="molecule type" value="Genomic_DNA"/>
</dbReference>
<evidence type="ECO:0000313" key="6">
    <source>
        <dbReference type="Proteomes" id="UP001279660"/>
    </source>
</evidence>
<evidence type="ECO:0000256" key="2">
    <source>
        <dbReference type="ARBA" id="ARBA00022803"/>
    </source>
</evidence>
<reference evidence="5 6" key="1">
    <citation type="submission" date="2023-11" db="EMBL/GenBank/DDBJ databases">
        <title>MicrobeMod: A computational toolkit for identifying prokaryotic methylation and restriction-modification with nanopore sequencing.</title>
        <authorList>
            <person name="Crits-Christoph A."/>
            <person name="Kang S.C."/>
            <person name="Lee H."/>
            <person name="Ostrov N."/>
        </authorList>
    </citation>
    <scope>NUCLEOTIDE SEQUENCE [LARGE SCALE GENOMIC DNA]</scope>
    <source>
        <strain evidence="5 6">ATCC 14820</strain>
    </source>
</reference>
<dbReference type="Pfam" id="PF13432">
    <property type="entry name" value="TPR_16"/>
    <property type="match status" value="4"/>
</dbReference>
<keyword evidence="6" id="KW-1185">Reference proteome</keyword>
<keyword evidence="2 3" id="KW-0802">TPR repeat</keyword>
<protein>
    <submittedName>
        <fullName evidence="5">Tetratricopeptide repeat protein</fullName>
    </submittedName>
</protein>
<name>A0ABU4PHU8_9SPHN</name>
<dbReference type="InterPro" id="IPR019734">
    <property type="entry name" value="TPR_rpt"/>
</dbReference>
<sequence>MRKSLSIAIGTFAAMTSAALIAVAATGPAHADASTARTELALSARLLKAGNYSAARRHAQAAIKADPSWGLAHAMLARSFLAIGDGVAAEGELGRARDNGFDPARAHQLYAHAWLLQGDPNRALTEAAKAGTPYAGYAIRIGARALAAQGDMAGAQAALGTVLADAPKDSFAWSDLGRIKYQAGDIAGAIDAAQRAVDLDANNVEAITLRGELVRGQYGLVAALPWFEKALGHDAYYHPALIEYAATLGDVGRYTDMLAATRKALAARPDSPQALYLQAVLAARAGKDDLARTLLARTGGHLDAMPGARLLSGTLAYKAGAYQQAIDDWRVLVGQQPTNITARRLLGTALLRSGDPQGALEVLRPVALRADADSYTLALVARAFEQTGERDWAAKYLDRSAMPSAVGSAPFGIDDGLSALSDAASTAPAEPVAQLALIRGLIEAGDGGAALAKAQALVRLTPGAPPAYIALGDTLMAVNRYGDAADAYRHAADLRFDEPTLLRVVDALDHANRRAEAGKVLALFASQNPQNITARRLIGHWQIAAQDWDAAIDTLEDLRGRIGDRDAALLAELSYAYTGAGDADTGMVYGKAAYALAPMNPATSDAYGWALYQQGKSEPALQLLEKAASIAPGRADLRWHLGQAYADLDRTAEAATQMRAALADPAFGDRVAAAAALKALG</sequence>
<dbReference type="RefSeq" id="WP_010404472.1">
    <property type="nucleotide sequence ID" value="NZ_JAWXXV010000001.1"/>
</dbReference>
<dbReference type="InterPro" id="IPR051012">
    <property type="entry name" value="CellSynth/LPSAsmb/PSIAsmb"/>
</dbReference>